<reference evidence="7" key="1">
    <citation type="submission" date="2022-11" db="EMBL/GenBank/DDBJ databases">
        <title>Minimal conservation of predation-associated metabolite biosynthetic gene clusters underscores biosynthetic potential of Myxococcota including descriptions for ten novel species: Archangium lansinium sp. nov., Myxococcus landrumus sp. nov., Nannocystis bai.</title>
        <authorList>
            <person name="Ahearne A."/>
            <person name="Stevens C."/>
            <person name="Dowd S."/>
        </authorList>
    </citation>
    <scope>NUCLEOTIDE SEQUENCE</scope>
    <source>
        <strain evidence="7">Fl3</strain>
    </source>
</reference>
<dbReference type="Pfam" id="PF07627">
    <property type="entry name" value="PSCyt3"/>
    <property type="match status" value="1"/>
</dbReference>
<sequence>MTKSLSITLLSLLVASSACDGDDKPTLSSGDPGPSPLRRLTRVEYNNAIFQLFGDTTRPADAFVPEETALGYDNQAAALVVSPLLAEQFLDAAEKIAGRHGPAVLEGLGECKDAASITGECGAAAKEWVRSFGRDVFRRPLSDEEVDEWFMVFSDGTAMDDGFSALGGVTLAISGMLQSPHFLYRVEFGRGSPDADGIDELSPYEMASRLSFLFWNSPPDRILMDAADADQLRTPEQLAAQARRLLRAPRAREVVRNFHRQWLGLQKITTVLAGIGKDVDLYPDYQPSLLPLWQKEAEVFFESAIFDADASLDTLFTAPFTMVNKQLAEFYGLPAPSADADEFVKVELDPKRYSGFLTQAGLLALYAKPNRSSPVHRGKFVRERLLCQVPPPPPDVVPEPPEVDITKTTREQLEQHKVDPQCSGCHQLLDPVGLGFEHFDALGRWRDRENGLEIDASGEVLGVADIVGPFEGASELGALLADSQQVRDCVTTQWFRFAHGRAETDADDESLAQVREAFASSGYRIQELLTALTQTAAFRYRRAPGVWKGEEQ</sequence>
<dbReference type="RefSeq" id="WP_269036007.1">
    <property type="nucleotide sequence ID" value="NZ_CP114040.1"/>
</dbReference>
<dbReference type="Proteomes" id="UP001164459">
    <property type="component" value="Chromosome"/>
</dbReference>
<dbReference type="Pfam" id="PF07624">
    <property type="entry name" value="PSD2"/>
    <property type="match status" value="1"/>
</dbReference>
<evidence type="ECO:0000313" key="8">
    <source>
        <dbReference type="Proteomes" id="UP001164459"/>
    </source>
</evidence>
<evidence type="ECO:0000259" key="2">
    <source>
        <dbReference type="Pfam" id="PF07624"/>
    </source>
</evidence>
<feature type="domain" description="DUF1588" evidence="4">
    <location>
        <begin position="354"/>
        <end position="449"/>
    </location>
</feature>
<keyword evidence="8" id="KW-1185">Reference proteome</keyword>
<evidence type="ECO:0000313" key="7">
    <source>
        <dbReference type="EMBL" id="WAS93664.1"/>
    </source>
</evidence>
<evidence type="ECO:0000259" key="6">
    <source>
        <dbReference type="Pfam" id="PF07637"/>
    </source>
</evidence>
<gene>
    <name evidence="7" type="ORF">O0S08_46625</name>
</gene>
<feature type="domain" description="DUF1585" evidence="2">
    <location>
        <begin position="470"/>
        <end position="538"/>
    </location>
</feature>
<protein>
    <submittedName>
        <fullName evidence="7">DUF1592 domain-containing protein</fullName>
    </submittedName>
</protein>
<accession>A0ABY7H3R3</accession>
<feature type="domain" description="DUF1592" evidence="5">
    <location>
        <begin position="201"/>
        <end position="333"/>
    </location>
</feature>
<feature type="domain" description="DUF1587" evidence="3">
    <location>
        <begin position="38"/>
        <end position="98"/>
    </location>
</feature>
<dbReference type="PROSITE" id="PS51257">
    <property type="entry name" value="PROKAR_LIPOPROTEIN"/>
    <property type="match status" value="1"/>
</dbReference>
<dbReference type="Pfam" id="PF07626">
    <property type="entry name" value="PSD3"/>
    <property type="match status" value="1"/>
</dbReference>
<dbReference type="InterPro" id="IPR011478">
    <property type="entry name" value="DUF1585"/>
</dbReference>
<dbReference type="InterPro" id="IPR013039">
    <property type="entry name" value="DUF1588"/>
</dbReference>
<dbReference type="InterPro" id="IPR013042">
    <property type="entry name" value="DUF1592"/>
</dbReference>
<evidence type="ECO:0000259" key="5">
    <source>
        <dbReference type="Pfam" id="PF07631"/>
    </source>
</evidence>
<proteinExistence type="predicted"/>
<keyword evidence="1" id="KW-0732">Signal</keyword>
<dbReference type="EMBL" id="CP114040">
    <property type="protein sequence ID" value="WAS93664.1"/>
    <property type="molecule type" value="Genomic_DNA"/>
</dbReference>
<dbReference type="InterPro" id="IPR013036">
    <property type="entry name" value="DUF1587"/>
</dbReference>
<organism evidence="7 8">
    <name type="scientific">Nannocystis punicea</name>
    <dbReference type="NCBI Taxonomy" id="2995304"/>
    <lineage>
        <taxon>Bacteria</taxon>
        <taxon>Pseudomonadati</taxon>
        <taxon>Myxococcota</taxon>
        <taxon>Polyangia</taxon>
        <taxon>Nannocystales</taxon>
        <taxon>Nannocystaceae</taxon>
        <taxon>Nannocystis</taxon>
    </lineage>
</organism>
<dbReference type="Pfam" id="PF07631">
    <property type="entry name" value="PSD4"/>
    <property type="match status" value="1"/>
</dbReference>
<dbReference type="Pfam" id="PF07637">
    <property type="entry name" value="PSD5"/>
    <property type="match status" value="1"/>
</dbReference>
<evidence type="ECO:0000256" key="1">
    <source>
        <dbReference type="SAM" id="SignalP"/>
    </source>
</evidence>
<feature type="chain" id="PRO_5045189997" evidence="1">
    <location>
        <begin position="21"/>
        <end position="552"/>
    </location>
</feature>
<name>A0ABY7H3R3_9BACT</name>
<dbReference type="InterPro" id="IPR013043">
    <property type="entry name" value="DUF1595"/>
</dbReference>
<evidence type="ECO:0000259" key="3">
    <source>
        <dbReference type="Pfam" id="PF07626"/>
    </source>
</evidence>
<feature type="domain" description="DUF1595" evidence="6">
    <location>
        <begin position="125"/>
        <end position="187"/>
    </location>
</feature>
<feature type="signal peptide" evidence="1">
    <location>
        <begin position="1"/>
        <end position="20"/>
    </location>
</feature>
<evidence type="ECO:0000259" key="4">
    <source>
        <dbReference type="Pfam" id="PF07627"/>
    </source>
</evidence>